<evidence type="ECO:0000259" key="5">
    <source>
        <dbReference type="PROSITE" id="PS50949"/>
    </source>
</evidence>
<dbReference type="InterPro" id="IPR036390">
    <property type="entry name" value="WH_DNA-bd_sf"/>
</dbReference>
<dbReference type="PANTHER" id="PTHR38445">
    <property type="entry name" value="HTH-TYPE TRANSCRIPTIONAL REPRESSOR YTRA"/>
    <property type="match status" value="1"/>
</dbReference>
<dbReference type="InterPro" id="IPR036388">
    <property type="entry name" value="WH-like_DNA-bd_sf"/>
</dbReference>
<proteinExistence type="predicted"/>
<dbReference type="GO" id="GO:0003677">
    <property type="term" value="F:DNA binding"/>
    <property type="evidence" value="ECO:0007669"/>
    <property type="project" value="UniProtKB-KW"/>
</dbReference>
<name>A0AAD0NPN3_9ACTN</name>
<evidence type="ECO:0000256" key="3">
    <source>
        <dbReference type="ARBA" id="ARBA00023163"/>
    </source>
</evidence>
<sequence>MQFDNSSPIWVQLVEEFSRRIVIGEWAAGAKMPGVRELAADLGVNPNTAQRALAELERLELCRSERASGRFVTSDEARIDEVRADLATEAADEFIRRVRGLRMTHDKARALLDNRWDTDEPDTDAHPTTTTDQQGER</sequence>
<keyword evidence="1" id="KW-0805">Transcription regulation</keyword>
<organism evidence="6 7">
    <name type="scientific">Dietzia psychralcaliphila</name>
    <dbReference type="NCBI Taxonomy" id="139021"/>
    <lineage>
        <taxon>Bacteria</taxon>
        <taxon>Bacillati</taxon>
        <taxon>Actinomycetota</taxon>
        <taxon>Actinomycetes</taxon>
        <taxon>Mycobacteriales</taxon>
        <taxon>Dietziaceae</taxon>
        <taxon>Dietzia</taxon>
    </lineage>
</organism>
<dbReference type="SUPFAM" id="SSF46785">
    <property type="entry name" value="Winged helix' DNA-binding domain"/>
    <property type="match status" value="1"/>
</dbReference>
<keyword evidence="7" id="KW-1185">Reference proteome</keyword>
<reference evidence="6 7" key="1">
    <citation type="submission" date="2016-04" db="EMBL/GenBank/DDBJ databases">
        <title>Complete genome sequence of the haloalkaliphilic hydrocarbon-degrading bacterium Dietzia psychralcaliphila ILA-1T, isolated from a drain of a fish product-processing plant.</title>
        <authorList>
            <person name="Zhao J."/>
            <person name="Hu B."/>
            <person name="Geng S."/>
            <person name="Nie Y."/>
            <person name="Tang Y."/>
        </authorList>
    </citation>
    <scope>NUCLEOTIDE SEQUENCE [LARGE SCALE GENOMIC DNA]</scope>
    <source>
        <strain evidence="6 7">ILA-1</strain>
    </source>
</reference>
<dbReference type="SMART" id="SM00345">
    <property type="entry name" value="HTH_GNTR"/>
    <property type="match status" value="1"/>
</dbReference>
<dbReference type="Proteomes" id="UP000244903">
    <property type="component" value="Chromosome"/>
</dbReference>
<dbReference type="Pfam" id="PF00392">
    <property type="entry name" value="GntR"/>
    <property type="match status" value="1"/>
</dbReference>
<dbReference type="KEGG" id="dpc:A6048_10795"/>
<dbReference type="EMBL" id="CP015453">
    <property type="protein sequence ID" value="AWH97376.1"/>
    <property type="molecule type" value="Genomic_DNA"/>
</dbReference>
<evidence type="ECO:0000256" key="4">
    <source>
        <dbReference type="SAM" id="MobiDB-lite"/>
    </source>
</evidence>
<dbReference type="RefSeq" id="WP_107749052.1">
    <property type="nucleotide sequence ID" value="NZ_CP015453.1"/>
</dbReference>
<dbReference type="AlphaFoldDB" id="A0AAD0NPN3"/>
<dbReference type="Gene3D" id="1.10.10.10">
    <property type="entry name" value="Winged helix-like DNA-binding domain superfamily/Winged helix DNA-binding domain"/>
    <property type="match status" value="1"/>
</dbReference>
<protein>
    <submittedName>
        <fullName evidence="6">GntR family transcriptional regulator</fullName>
    </submittedName>
</protein>
<feature type="compositionally biased region" description="Low complexity" evidence="4">
    <location>
        <begin position="126"/>
        <end position="137"/>
    </location>
</feature>
<dbReference type="GO" id="GO:0003700">
    <property type="term" value="F:DNA-binding transcription factor activity"/>
    <property type="evidence" value="ECO:0007669"/>
    <property type="project" value="InterPro"/>
</dbReference>
<feature type="region of interest" description="Disordered" evidence="4">
    <location>
        <begin position="114"/>
        <end position="137"/>
    </location>
</feature>
<dbReference type="PANTHER" id="PTHR38445:SF6">
    <property type="entry name" value="GNTR-FAMILY TRANSCRIPTIONAL REGULATOR"/>
    <property type="match status" value="1"/>
</dbReference>
<gene>
    <name evidence="6" type="ORF">A6048_10795</name>
</gene>
<evidence type="ECO:0000256" key="1">
    <source>
        <dbReference type="ARBA" id="ARBA00023015"/>
    </source>
</evidence>
<evidence type="ECO:0000313" key="6">
    <source>
        <dbReference type="EMBL" id="AWH97376.1"/>
    </source>
</evidence>
<keyword evidence="3" id="KW-0804">Transcription</keyword>
<feature type="domain" description="HTH gntR-type" evidence="5">
    <location>
        <begin position="7"/>
        <end position="75"/>
    </location>
</feature>
<evidence type="ECO:0000256" key="2">
    <source>
        <dbReference type="ARBA" id="ARBA00023125"/>
    </source>
</evidence>
<dbReference type="InterPro" id="IPR000524">
    <property type="entry name" value="Tscrpt_reg_HTH_GntR"/>
</dbReference>
<dbReference type="PROSITE" id="PS50949">
    <property type="entry name" value="HTH_GNTR"/>
    <property type="match status" value="1"/>
</dbReference>
<dbReference type="CDD" id="cd07377">
    <property type="entry name" value="WHTH_GntR"/>
    <property type="match status" value="1"/>
</dbReference>
<keyword evidence="2" id="KW-0238">DNA-binding</keyword>
<evidence type="ECO:0000313" key="7">
    <source>
        <dbReference type="Proteomes" id="UP000244903"/>
    </source>
</evidence>
<accession>A0AAD0NPN3</accession>